<dbReference type="AlphaFoldDB" id="A0A917JAG6"/>
<dbReference type="Pfam" id="PF00132">
    <property type="entry name" value="Hexapep"/>
    <property type="match status" value="1"/>
</dbReference>
<comment type="caution">
    <text evidence="4">The sequence shown here is derived from an EMBL/GenBank/DDBJ whole genome shotgun (WGS) entry which is preliminary data.</text>
</comment>
<dbReference type="Gene3D" id="2.160.10.10">
    <property type="entry name" value="Hexapeptide repeat proteins"/>
    <property type="match status" value="1"/>
</dbReference>
<reference evidence="4" key="1">
    <citation type="journal article" date="2014" name="Int. J. Syst. Evol. Microbiol.">
        <title>Complete genome sequence of Corynebacterium casei LMG S-19264T (=DSM 44701T), isolated from a smear-ripened cheese.</title>
        <authorList>
            <consortium name="US DOE Joint Genome Institute (JGI-PGF)"/>
            <person name="Walter F."/>
            <person name="Albersmeier A."/>
            <person name="Kalinowski J."/>
            <person name="Ruckert C."/>
        </authorList>
    </citation>
    <scope>NUCLEOTIDE SEQUENCE</scope>
    <source>
        <strain evidence="4">CCM 8711</strain>
    </source>
</reference>
<gene>
    <name evidence="4" type="ORF">GCM10011425_33620</name>
</gene>
<evidence type="ECO:0000256" key="2">
    <source>
        <dbReference type="ARBA" id="ARBA00022737"/>
    </source>
</evidence>
<dbReference type="RefSeq" id="WP_308472341.1">
    <property type="nucleotide sequence ID" value="NZ_BMDO01000010.1"/>
</dbReference>
<keyword evidence="3" id="KW-0012">Acyltransferase</keyword>
<dbReference type="Proteomes" id="UP000662074">
    <property type="component" value="Unassembled WGS sequence"/>
</dbReference>
<keyword evidence="2" id="KW-0677">Repeat</keyword>
<dbReference type="EMBL" id="BMDO01000010">
    <property type="protein sequence ID" value="GGI52150.1"/>
    <property type="molecule type" value="Genomic_DNA"/>
</dbReference>
<sequence>MKIFYSFLIKIQDLIIVERLKRVKALLKFCGSNVTIHHTCNIILPQRMEIGHNSYVSSYTTMYATFGIKIGDNCLISSNCGISSVNHAINSSNRMKTQHLDHLESKPVVIGNNVWVGMNACILPGVTIGDNSIIGSGSVVTKDVPANEIWVGNPARFVKKVIVNPL</sequence>
<accession>A0A917JAG6</accession>
<keyword evidence="5" id="KW-1185">Reference proteome</keyword>
<dbReference type="PROSITE" id="PS00101">
    <property type="entry name" value="HEXAPEP_TRANSFERASES"/>
    <property type="match status" value="1"/>
</dbReference>
<evidence type="ECO:0000256" key="3">
    <source>
        <dbReference type="ARBA" id="ARBA00023315"/>
    </source>
</evidence>
<evidence type="ECO:0000313" key="4">
    <source>
        <dbReference type="EMBL" id="GGI52150.1"/>
    </source>
</evidence>
<name>A0A917JAG6_9SPHI</name>
<evidence type="ECO:0008006" key="6">
    <source>
        <dbReference type="Google" id="ProtNLM"/>
    </source>
</evidence>
<proteinExistence type="predicted"/>
<evidence type="ECO:0000256" key="1">
    <source>
        <dbReference type="ARBA" id="ARBA00022679"/>
    </source>
</evidence>
<dbReference type="InterPro" id="IPR011004">
    <property type="entry name" value="Trimer_LpxA-like_sf"/>
</dbReference>
<protein>
    <recommendedName>
        <fullName evidence="6">Acyltransferase</fullName>
    </recommendedName>
</protein>
<dbReference type="GO" id="GO:0016746">
    <property type="term" value="F:acyltransferase activity"/>
    <property type="evidence" value="ECO:0007669"/>
    <property type="project" value="UniProtKB-KW"/>
</dbReference>
<dbReference type="SUPFAM" id="SSF51161">
    <property type="entry name" value="Trimeric LpxA-like enzymes"/>
    <property type="match status" value="1"/>
</dbReference>
<dbReference type="InterPro" id="IPR051159">
    <property type="entry name" value="Hexapeptide_acetyltransf"/>
</dbReference>
<dbReference type="InterPro" id="IPR018357">
    <property type="entry name" value="Hexapep_transf_CS"/>
</dbReference>
<keyword evidence="1" id="KW-0808">Transferase</keyword>
<reference evidence="4" key="2">
    <citation type="submission" date="2020-09" db="EMBL/GenBank/DDBJ databases">
        <authorList>
            <person name="Sun Q."/>
            <person name="Sedlacek I."/>
        </authorList>
    </citation>
    <scope>NUCLEOTIDE SEQUENCE</scope>
    <source>
        <strain evidence="4">CCM 8711</strain>
    </source>
</reference>
<organism evidence="4 5">
    <name type="scientific">Mucilaginibacter galii</name>
    <dbReference type="NCBI Taxonomy" id="2005073"/>
    <lineage>
        <taxon>Bacteria</taxon>
        <taxon>Pseudomonadati</taxon>
        <taxon>Bacteroidota</taxon>
        <taxon>Sphingobacteriia</taxon>
        <taxon>Sphingobacteriales</taxon>
        <taxon>Sphingobacteriaceae</taxon>
        <taxon>Mucilaginibacter</taxon>
    </lineage>
</organism>
<dbReference type="Pfam" id="PF14602">
    <property type="entry name" value="Hexapep_2"/>
    <property type="match status" value="1"/>
</dbReference>
<evidence type="ECO:0000313" key="5">
    <source>
        <dbReference type="Proteomes" id="UP000662074"/>
    </source>
</evidence>
<dbReference type="InterPro" id="IPR001451">
    <property type="entry name" value="Hexapep"/>
</dbReference>
<dbReference type="PANTHER" id="PTHR23416">
    <property type="entry name" value="SIALIC ACID SYNTHASE-RELATED"/>
    <property type="match status" value="1"/>
</dbReference>